<feature type="signal peptide" evidence="2">
    <location>
        <begin position="1"/>
        <end position="24"/>
    </location>
</feature>
<keyword evidence="2" id="KW-0732">Signal</keyword>
<evidence type="ECO:0000256" key="2">
    <source>
        <dbReference type="SAM" id="SignalP"/>
    </source>
</evidence>
<accession>A0A9X8DSW3</accession>
<dbReference type="Proteomes" id="UP000275652">
    <property type="component" value="Unassembled WGS sequence"/>
</dbReference>
<dbReference type="Gene3D" id="1.25.10.10">
    <property type="entry name" value="Leucine-rich Repeat Variant"/>
    <property type="match status" value="1"/>
</dbReference>
<evidence type="ECO:0000313" key="3">
    <source>
        <dbReference type="EMBL" id="RLO03213.1"/>
    </source>
</evidence>
<dbReference type="SUPFAM" id="SSF48371">
    <property type="entry name" value="ARM repeat"/>
    <property type="match status" value="1"/>
</dbReference>
<evidence type="ECO:0000313" key="4">
    <source>
        <dbReference type="Proteomes" id="UP000275652"/>
    </source>
</evidence>
<dbReference type="AlphaFoldDB" id="A0A9X8DSW3"/>
<evidence type="ECO:0000256" key="1">
    <source>
        <dbReference type="SAM" id="MobiDB-lite"/>
    </source>
</evidence>
<feature type="region of interest" description="Disordered" evidence="1">
    <location>
        <begin position="386"/>
        <end position="413"/>
    </location>
</feature>
<feature type="chain" id="PRO_5040784442" evidence="2">
    <location>
        <begin position="25"/>
        <end position="413"/>
    </location>
</feature>
<feature type="non-terminal residue" evidence="3">
    <location>
        <position position="1"/>
    </location>
</feature>
<gene>
    <name evidence="3" type="ORF">DYB28_013154</name>
</gene>
<dbReference type="InterPro" id="IPR016024">
    <property type="entry name" value="ARM-type_fold"/>
</dbReference>
<comment type="caution">
    <text evidence="3">The sequence shown here is derived from an EMBL/GenBank/DDBJ whole genome shotgun (WGS) entry which is preliminary data.</text>
</comment>
<sequence length="413" mass="44601">QAIGNCSLVTELLHLFVELQVGDALLQVLETHDPTTNLVANVETNTNPNVDTARAILKTLHNLALDDGCATDLLHVEEALPPLLYDPDVCNLAATTLHILSRKAVAAPLLARQNIVALCQLLSTAPHTSTTVLGECVSCLVHLSTHIATHTVLFETGVVDTLGHLLHHVGEIDPPLSPAVTAILFTHAAMAVRNLSLSAADRQTSSQQDQRSIDRSVEQATAMETSAACDQLMRGVPWLVKMVRTVATSQPSYPKLCVEVCAAMANLCKIKRLRAACVSAGIVHMLLDIHRTFKSNDAFAFVEQSSTVTLHQLAAEDTATLEPGLIEALLKEGKVSRLETVDTKDDLALDELAAKTSAESSSTGNHATHQLRFTPVKKFDHHMKMTRKQSRNGYVGTSSSALPHIKSELQVEK</sequence>
<feature type="compositionally biased region" description="Polar residues" evidence="1">
    <location>
        <begin position="391"/>
        <end position="401"/>
    </location>
</feature>
<protein>
    <submittedName>
        <fullName evidence="3">Uncharacterized protein</fullName>
    </submittedName>
</protein>
<dbReference type="InterPro" id="IPR011989">
    <property type="entry name" value="ARM-like"/>
</dbReference>
<proteinExistence type="predicted"/>
<dbReference type="EMBL" id="QUTI01031571">
    <property type="protein sequence ID" value="RLO03213.1"/>
    <property type="molecule type" value="Genomic_DNA"/>
</dbReference>
<organism evidence="3 4">
    <name type="scientific">Aphanomyces astaci</name>
    <name type="common">Crayfish plague agent</name>
    <dbReference type="NCBI Taxonomy" id="112090"/>
    <lineage>
        <taxon>Eukaryota</taxon>
        <taxon>Sar</taxon>
        <taxon>Stramenopiles</taxon>
        <taxon>Oomycota</taxon>
        <taxon>Saprolegniomycetes</taxon>
        <taxon>Saprolegniales</taxon>
        <taxon>Verrucalvaceae</taxon>
        <taxon>Aphanomyces</taxon>
    </lineage>
</organism>
<name>A0A9X8DSW3_APHAT</name>
<reference evidence="3 4" key="1">
    <citation type="journal article" date="2018" name="J. Invertebr. Pathol.">
        <title>New genotyping method for the causative agent of crayfish plague (Aphanomyces astaci) based on whole genome data.</title>
        <authorList>
            <person name="Minardi D."/>
            <person name="Studholme D.J."/>
            <person name="van der Giezen M."/>
            <person name="Pretto T."/>
            <person name="Oidtmann B."/>
        </authorList>
    </citation>
    <scope>NUCLEOTIDE SEQUENCE [LARGE SCALE GENOMIC DNA]</scope>
    <source>
        <strain evidence="3 4">KB13</strain>
    </source>
</reference>